<proteinExistence type="inferred from homology"/>
<keyword evidence="4" id="KW-1185">Reference proteome</keyword>
<dbReference type="Gene3D" id="3.30.200.70">
    <property type="match status" value="1"/>
</dbReference>
<dbReference type="Proteomes" id="UP000234240">
    <property type="component" value="Unassembled WGS sequence"/>
</dbReference>
<evidence type="ECO:0000256" key="1">
    <source>
        <dbReference type="ARBA" id="ARBA00038240"/>
    </source>
</evidence>
<dbReference type="Gene3D" id="1.20.1270.170">
    <property type="match status" value="1"/>
</dbReference>
<dbReference type="PANTHER" id="PTHR21064:SF6">
    <property type="entry name" value="AMINOGLYCOSIDE PHOSPHOTRANSFERASE DOMAIN-CONTAINING PROTEIN"/>
    <property type="match status" value="1"/>
</dbReference>
<dbReference type="EMBL" id="PJZF01000004">
    <property type="protein sequence ID" value="PLR39621.1"/>
    <property type="molecule type" value="Genomic_DNA"/>
</dbReference>
<feature type="domain" description="Aminoglycoside phosphotransferase" evidence="2">
    <location>
        <begin position="42"/>
        <end position="275"/>
    </location>
</feature>
<keyword evidence="3" id="KW-0808">Transferase</keyword>
<gene>
    <name evidence="3" type="ORF">CYR55_07030</name>
</gene>
<dbReference type="InterPro" id="IPR050249">
    <property type="entry name" value="Pseudomonas-type_ThrB"/>
</dbReference>
<evidence type="ECO:0000313" key="4">
    <source>
        <dbReference type="Proteomes" id="UP000234240"/>
    </source>
</evidence>
<dbReference type="Pfam" id="PF01636">
    <property type="entry name" value="APH"/>
    <property type="match status" value="1"/>
</dbReference>
<dbReference type="OrthoDB" id="241498at2"/>
<dbReference type="AlphaFoldDB" id="A0A2N5EBU5"/>
<dbReference type="RefSeq" id="WP_101815436.1">
    <property type="nucleotide sequence ID" value="NZ_PJZF01000004.1"/>
</dbReference>
<dbReference type="PANTHER" id="PTHR21064">
    <property type="entry name" value="AMINOGLYCOSIDE PHOSPHOTRANSFERASE DOMAIN-CONTAINING PROTEIN-RELATED"/>
    <property type="match status" value="1"/>
</dbReference>
<protein>
    <submittedName>
        <fullName evidence="3">Serine kinase</fullName>
    </submittedName>
</protein>
<reference evidence="3 4" key="1">
    <citation type="submission" date="2017-12" db="EMBL/GenBank/DDBJ databases">
        <title>Characterization of six clinical isolates of Enterochimera gen. nov., a novel genus of the Yersiniaciae family and the three species Enterochimera arupensis sp. nov., Enterochimera coloradensis sp. nov, and Enterochimera californica sp. nov.</title>
        <authorList>
            <person name="Rossi A."/>
            <person name="Fisher M."/>
        </authorList>
    </citation>
    <scope>NUCLEOTIDE SEQUENCE [LARGE SCALE GENOMIC DNA]</scope>
    <source>
        <strain evidence="4">2015-Iso6</strain>
    </source>
</reference>
<comment type="caution">
    <text evidence="3">The sequence shown here is derived from an EMBL/GenBank/DDBJ whole genome shotgun (WGS) entry which is preliminary data.</text>
</comment>
<dbReference type="GO" id="GO:0009088">
    <property type="term" value="P:threonine biosynthetic process"/>
    <property type="evidence" value="ECO:0007669"/>
    <property type="project" value="TreeGrafter"/>
</dbReference>
<dbReference type="InterPro" id="IPR002575">
    <property type="entry name" value="Aminoglycoside_PTrfase"/>
</dbReference>
<evidence type="ECO:0000259" key="2">
    <source>
        <dbReference type="Pfam" id="PF01636"/>
    </source>
</evidence>
<dbReference type="SUPFAM" id="SSF56112">
    <property type="entry name" value="Protein kinase-like (PK-like)"/>
    <property type="match status" value="1"/>
</dbReference>
<dbReference type="Gene3D" id="1.10.510.10">
    <property type="entry name" value="Transferase(Phosphotransferase) domain 1"/>
    <property type="match status" value="1"/>
</dbReference>
<dbReference type="InterPro" id="IPR011009">
    <property type="entry name" value="Kinase-like_dom_sf"/>
</dbReference>
<accession>A0A2N5EBU5</accession>
<sequence>MTTIAKQYDTLDNAALTRLAAQALATCPQVIAPQIALFCRSENATFQVTDARQRRYALRIHRPDYHQQPEIQSELLWLDALRDAGIEVPAAHTNRDGQQVIPLRTDTGDTRYAVLFDWIAGEVLQSDLSRVAREDFIELGRTTARLHQHSRGWRRPANFRRLRWDHATMTGPDGHWGDWRAAPGLRTADMPLVEETLHQVSAAMQAFGQGPDRFGLIHADLRLTNLMRHQQQTRVIDFDDCGFGWYLHDLAAAVSFVEHHPDAPAWVAGWLEGYQQHCPLTPAEVAIIPSMLIQRRIQLLAWVGSHADTEQARSLGPHWAQESLRLCRRYLDQRGLPVGAE</sequence>
<keyword evidence="3" id="KW-0418">Kinase</keyword>
<dbReference type="GO" id="GO:0004413">
    <property type="term" value="F:homoserine kinase activity"/>
    <property type="evidence" value="ECO:0007669"/>
    <property type="project" value="TreeGrafter"/>
</dbReference>
<comment type="similarity">
    <text evidence="1">Belongs to the pseudomonas-type ThrB family.</text>
</comment>
<evidence type="ECO:0000313" key="3">
    <source>
        <dbReference type="EMBL" id="PLR39621.1"/>
    </source>
</evidence>
<organism evidence="3 4">
    <name type="scientific">Chimaeribacter californicus</name>
    <dbReference type="NCBI Taxonomy" id="2060067"/>
    <lineage>
        <taxon>Bacteria</taxon>
        <taxon>Pseudomonadati</taxon>
        <taxon>Pseudomonadota</taxon>
        <taxon>Gammaproteobacteria</taxon>
        <taxon>Enterobacterales</taxon>
        <taxon>Yersiniaceae</taxon>
        <taxon>Chimaeribacter</taxon>
    </lineage>
</organism>
<name>A0A2N5EBU5_9GAMM</name>